<feature type="domain" description="HTH araC/xylS-type" evidence="4">
    <location>
        <begin position="202"/>
        <end position="300"/>
    </location>
</feature>
<dbReference type="SMART" id="SM00342">
    <property type="entry name" value="HTH_ARAC"/>
    <property type="match status" value="1"/>
</dbReference>
<dbReference type="SUPFAM" id="SSF46689">
    <property type="entry name" value="Homeodomain-like"/>
    <property type="match status" value="1"/>
</dbReference>
<reference evidence="6" key="1">
    <citation type="journal article" date="2019" name="Int. J. Syst. Evol. Microbiol.">
        <title>The Global Catalogue of Microorganisms (GCM) 10K type strain sequencing project: providing services to taxonomists for standard genome sequencing and annotation.</title>
        <authorList>
            <consortium name="The Broad Institute Genomics Platform"/>
            <consortium name="The Broad Institute Genome Sequencing Center for Infectious Disease"/>
            <person name="Wu L."/>
            <person name="Ma J."/>
        </authorList>
    </citation>
    <scope>NUCLEOTIDE SEQUENCE [LARGE SCALE GENOMIC DNA]</scope>
    <source>
        <strain evidence="6">KCTC 52298</strain>
    </source>
</reference>
<organism evidence="5 6">
    <name type="scientific">Sphingobacterium tabacisoli</name>
    <dbReference type="NCBI Taxonomy" id="2044855"/>
    <lineage>
        <taxon>Bacteria</taxon>
        <taxon>Pseudomonadati</taxon>
        <taxon>Bacteroidota</taxon>
        <taxon>Sphingobacteriia</taxon>
        <taxon>Sphingobacteriales</taxon>
        <taxon>Sphingobacteriaceae</taxon>
        <taxon>Sphingobacterium</taxon>
    </lineage>
</organism>
<dbReference type="PROSITE" id="PS01124">
    <property type="entry name" value="HTH_ARAC_FAMILY_2"/>
    <property type="match status" value="1"/>
</dbReference>
<accession>A0ABW5L9G4</accession>
<dbReference type="PANTHER" id="PTHR43280:SF32">
    <property type="entry name" value="TRANSCRIPTIONAL REGULATORY PROTEIN"/>
    <property type="match status" value="1"/>
</dbReference>
<keyword evidence="2" id="KW-0238">DNA-binding</keyword>
<dbReference type="Pfam" id="PF12833">
    <property type="entry name" value="HTH_18"/>
    <property type="match status" value="1"/>
</dbReference>
<evidence type="ECO:0000313" key="6">
    <source>
        <dbReference type="Proteomes" id="UP001597440"/>
    </source>
</evidence>
<keyword evidence="6" id="KW-1185">Reference proteome</keyword>
<dbReference type="Proteomes" id="UP001597440">
    <property type="component" value="Unassembled WGS sequence"/>
</dbReference>
<dbReference type="EMBL" id="JBHULD010000018">
    <property type="protein sequence ID" value="MFD2556572.1"/>
    <property type="molecule type" value="Genomic_DNA"/>
</dbReference>
<evidence type="ECO:0000256" key="2">
    <source>
        <dbReference type="ARBA" id="ARBA00023125"/>
    </source>
</evidence>
<dbReference type="Gene3D" id="1.10.10.60">
    <property type="entry name" value="Homeodomain-like"/>
    <property type="match status" value="1"/>
</dbReference>
<evidence type="ECO:0000256" key="3">
    <source>
        <dbReference type="ARBA" id="ARBA00023163"/>
    </source>
</evidence>
<gene>
    <name evidence="5" type="ORF">ACFSQW_19415</name>
</gene>
<protein>
    <submittedName>
        <fullName evidence="5">Helix-turn-helix domain-containing protein</fullName>
    </submittedName>
</protein>
<sequence>MKTATLSTLTLEEIVAVQAEKQLDDDIFVFEIMHNEIVELRMNYPCKGNFVTTMLVMAGTAQVKVDFETATLEAGSLISTFPNNIIEFQTLSLDCHIIGILQSVESMAKVEMRMDAEDSLVFLSDSYSKFMQLDEEIFAAAIHILKRLAKINVNGMDKYYSTEIIWKYVTLFFYELATFAKRSYKQYKTPVSNSPRKEDLAIRFVGIVAKDFRIQREVNYYADQLHVSRKHLTRIIKTVYGLTPKQIIDGKVIAEAKVLLQKNELNIKEIMRELSFEDQPTFSKFFKKNTGFSPLIYRRHIDN</sequence>
<keyword evidence="3" id="KW-0804">Transcription</keyword>
<evidence type="ECO:0000259" key="4">
    <source>
        <dbReference type="PROSITE" id="PS01124"/>
    </source>
</evidence>
<evidence type="ECO:0000313" key="5">
    <source>
        <dbReference type="EMBL" id="MFD2556572.1"/>
    </source>
</evidence>
<dbReference type="InterPro" id="IPR009057">
    <property type="entry name" value="Homeodomain-like_sf"/>
</dbReference>
<comment type="caution">
    <text evidence="5">The sequence shown here is derived from an EMBL/GenBank/DDBJ whole genome shotgun (WGS) entry which is preliminary data.</text>
</comment>
<keyword evidence="1" id="KW-0805">Transcription regulation</keyword>
<dbReference type="PANTHER" id="PTHR43280">
    <property type="entry name" value="ARAC-FAMILY TRANSCRIPTIONAL REGULATOR"/>
    <property type="match status" value="1"/>
</dbReference>
<dbReference type="RefSeq" id="WP_210352371.1">
    <property type="nucleotide sequence ID" value="NZ_JAEQMU010000001.1"/>
</dbReference>
<dbReference type="InterPro" id="IPR018060">
    <property type="entry name" value="HTH_AraC"/>
</dbReference>
<evidence type="ECO:0000256" key="1">
    <source>
        <dbReference type="ARBA" id="ARBA00023015"/>
    </source>
</evidence>
<name>A0ABW5L9G4_9SPHI</name>
<proteinExistence type="predicted"/>